<keyword evidence="3 9" id="KW-0812">Transmembrane</keyword>
<dbReference type="InterPro" id="IPR006153">
    <property type="entry name" value="Cation/H_exchanger_TM"/>
</dbReference>
<dbReference type="Gene3D" id="6.10.140.1330">
    <property type="match status" value="1"/>
</dbReference>
<organism evidence="13">
    <name type="scientific">Arcella intermedia</name>
    <dbReference type="NCBI Taxonomy" id="1963864"/>
    <lineage>
        <taxon>Eukaryota</taxon>
        <taxon>Amoebozoa</taxon>
        <taxon>Tubulinea</taxon>
        <taxon>Elardia</taxon>
        <taxon>Arcellinida</taxon>
        <taxon>Sphaerothecina</taxon>
        <taxon>Arcellidae</taxon>
        <taxon>Arcella</taxon>
    </lineage>
</organism>
<proteinExistence type="inferred from homology"/>
<keyword evidence="7 11" id="KW-0472">Membrane</keyword>
<feature type="transmembrane region" description="Helical" evidence="11">
    <location>
        <begin position="387"/>
        <end position="409"/>
    </location>
</feature>
<feature type="transmembrane region" description="Helical" evidence="11">
    <location>
        <begin position="252"/>
        <end position="273"/>
    </location>
</feature>
<keyword evidence="8 9" id="KW-0739">Sodium transport</keyword>
<feature type="domain" description="Cation/H+ exchanger transmembrane" evidence="12">
    <location>
        <begin position="9"/>
        <end position="407"/>
    </location>
</feature>
<dbReference type="GO" id="GO:0051453">
    <property type="term" value="P:regulation of intracellular pH"/>
    <property type="evidence" value="ECO:0007669"/>
    <property type="project" value="TreeGrafter"/>
</dbReference>
<keyword evidence="6 9" id="KW-0406">Ion transport</keyword>
<dbReference type="AlphaFoldDB" id="A0A6B2L1F4"/>
<evidence type="ECO:0000256" key="8">
    <source>
        <dbReference type="ARBA" id="ARBA00023201"/>
    </source>
</evidence>
<accession>A0A6B2L1F4</accession>
<comment type="similarity">
    <text evidence="9">Belongs to the monovalent cation:proton antiporter 1 (CPA1) transporter (TC 2.A.36) family.</text>
</comment>
<keyword evidence="4 11" id="KW-1133">Transmembrane helix</keyword>
<name>A0A6B2L1F4_9EUKA</name>
<feature type="transmembrane region" description="Helical" evidence="11">
    <location>
        <begin position="313"/>
        <end position="335"/>
    </location>
</feature>
<dbReference type="PANTHER" id="PTHR10110">
    <property type="entry name" value="SODIUM/HYDROGEN EXCHANGER"/>
    <property type="match status" value="1"/>
</dbReference>
<feature type="transmembrane region" description="Helical" evidence="11">
    <location>
        <begin position="356"/>
        <end position="375"/>
    </location>
</feature>
<feature type="transmembrane region" description="Helical" evidence="11">
    <location>
        <begin position="229"/>
        <end position="246"/>
    </location>
</feature>
<evidence type="ECO:0000256" key="6">
    <source>
        <dbReference type="ARBA" id="ARBA00023065"/>
    </source>
</evidence>
<feature type="compositionally biased region" description="Acidic residues" evidence="10">
    <location>
        <begin position="516"/>
        <end position="525"/>
    </location>
</feature>
<keyword evidence="9" id="KW-0050">Antiport</keyword>
<evidence type="ECO:0000256" key="1">
    <source>
        <dbReference type="ARBA" id="ARBA00004141"/>
    </source>
</evidence>
<dbReference type="InterPro" id="IPR018422">
    <property type="entry name" value="Cation/H_exchanger_CPA1"/>
</dbReference>
<keyword evidence="5" id="KW-0915">Sodium</keyword>
<dbReference type="GO" id="GO:0015386">
    <property type="term" value="F:potassium:proton antiporter activity"/>
    <property type="evidence" value="ECO:0007669"/>
    <property type="project" value="TreeGrafter"/>
</dbReference>
<dbReference type="InterPro" id="IPR004709">
    <property type="entry name" value="NaH_exchanger"/>
</dbReference>
<reference evidence="13" key="1">
    <citation type="journal article" date="2020" name="J. Eukaryot. Microbiol.">
        <title>De novo Sequencing, Assembly and Annotation of the Transcriptome for the Free-Living Testate Amoeba Arcella intermedia.</title>
        <authorList>
            <person name="Ribeiro G.M."/>
            <person name="Porfirio-Sousa A.L."/>
            <person name="Maurer-Alcala X.X."/>
            <person name="Katz L.A."/>
            <person name="Lahr D.J.G."/>
        </authorList>
    </citation>
    <scope>NUCLEOTIDE SEQUENCE</scope>
</reference>
<feature type="transmembrane region" description="Helical" evidence="11">
    <location>
        <begin position="198"/>
        <end position="220"/>
    </location>
</feature>
<feature type="compositionally biased region" description="Acidic residues" evidence="10">
    <location>
        <begin position="457"/>
        <end position="468"/>
    </location>
</feature>
<dbReference type="EMBL" id="GIBP01001800">
    <property type="protein sequence ID" value="NDV30769.1"/>
    <property type="molecule type" value="Transcribed_RNA"/>
</dbReference>
<evidence type="ECO:0000313" key="13">
    <source>
        <dbReference type="EMBL" id="NDV30769.1"/>
    </source>
</evidence>
<dbReference type="GO" id="GO:0098719">
    <property type="term" value="P:sodium ion import across plasma membrane"/>
    <property type="evidence" value="ECO:0007669"/>
    <property type="project" value="TreeGrafter"/>
</dbReference>
<dbReference type="PANTHER" id="PTHR10110:SF187">
    <property type="entry name" value="SODIUM_HYDROGEN EXCHANGER"/>
    <property type="match status" value="1"/>
</dbReference>
<feature type="transmembrane region" description="Helical" evidence="11">
    <location>
        <begin position="28"/>
        <end position="46"/>
    </location>
</feature>
<feature type="transmembrane region" description="Helical" evidence="11">
    <location>
        <begin position="83"/>
        <end position="112"/>
    </location>
</feature>
<sequence>MILLATILVSFMIGYVLQKTRFKYLSEAGGAMILGMLVGGIIRYTISQGKLQNVMIFDQSTFFLILLPPIIFESGYNMRRSSFFYNMGSILLFAFVGTIISMLVSGVLIYFVSGILKWTSREFSILDSMIFGAVISATDPVTVLSIFQTLKVDKDLYANVFGESVLNDAVAIVLYRTLIGFIDTPFSSSNIWFAVLDFMRIFFGSFSIGLVVALLCSLLLKFTALFEHPNLEMVIIILYAFSSYLLSEGLRLSGIVSILFCGITMAHYTYPSLSKESQFTTKRMFKVLSSLTELAVFTYLGLAIFSFESKEEYSAGLILFSIPIIFISRAANIFPLSFIQNLCRPPAHKISLEQQIIMWFAGLRGAMAFALSLNIPSIAQRSILTTTLILGLFTVLVLGGATIPLLEFLDIPMGEEHLQPERENDEREFINSNWFMALDRLYIKPFFTRKYESISQNDDDPTPDDDATDLNLNKETNNSIQEPELIENEETSDKDTKTNGQGPGHQKSKEWKLDESSIDFDDMVT</sequence>
<evidence type="ECO:0000256" key="11">
    <source>
        <dbReference type="SAM" id="Phobius"/>
    </source>
</evidence>
<feature type="compositionally biased region" description="Polar residues" evidence="10">
    <location>
        <begin position="470"/>
        <end position="481"/>
    </location>
</feature>
<evidence type="ECO:0000256" key="3">
    <source>
        <dbReference type="ARBA" id="ARBA00022692"/>
    </source>
</evidence>
<feature type="region of interest" description="Disordered" evidence="10">
    <location>
        <begin position="453"/>
        <end position="525"/>
    </location>
</feature>
<protein>
    <recommendedName>
        <fullName evidence="9">Sodium/hydrogen exchanger</fullName>
    </recommendedName>
</protein>
<dbReference type="GO" id="GO:0005886">
    <property type="term" value="C:plasma membrane"/>
    <property type="evidence" value="ECO:0007669"/>
    <property type="project" value="TreeGrafter"/>
</dbReference>
<feature type="transmembrane region" description="Helical" evidence="11">
    <location>
        <begin position="285"/>
        <end position="307"/>
    </location>
</feature>
<evidence type="ECO:0000256" key="7">
    <source>
        <dbReference type="ARBA" id="ARBA00023136"/>
    </source>
</evidence>
<feature type="transmembrane region" description="Helical" evidence="11">
    <location>
        <begin position="124"/>
        <end position="147"/>
    </location>
</feature>
<evidence type="ECO:0000259" key="12">
    <source>
        <dbReference type="Pfam" id="PF00999"/>
    </source>
</evidence>
<evidence type="ECO:0000256" key="2">
    <source>
        <dbReference type="ARBA" id="ARBA00022448"/>
    </source>
</evidence>
<evidence type="ECO:0000256" key="10">
    <source>
        <dbReference type="SAM" id="MobiDB-lite"/>
    </source>
</evidence>
<keyword evidence="2 9" id="KW-0813">Transport</keyword>
<evidence type="ECO:0000256" key="9">
    <source>
        <dbReference type="RuleBase" id="RU003722"/>
    </source>
</evidence>
<dbReference type="NCBIfam" id="TIGR00840">
    <property type="entry name" value="b_cpa1"/>
    <property type="match status" value="1"/>
</dbReference>
<dbReference type="GO" id="GO:0015385">
    <property type="term" value="F:sodium:proton antiporter activity"/>
    <property type="evidence" value="ECO:0007669"/>
    <property type="project" value="InterPro"/>
</dbReference>
<comment type="subcellular location">
    <subcellularLocation>
        <location evidence="1">Membrane</location>
        <topology evidence="1">Multi-pass membrane protein</topology>
    </subcellularLocation>
</comment>
<feature type="transmembrane region" description="Helical" evidence="11">
    <location>
        <begin position="53"/>
        <end position="71"/>
    </location>
</feature>
<evidence type="ECO:0000256" key="5">
    <source>
        <dbReference type="ARBA" id="ARBA00023053"/>
    </source>
</evidence>
<evidence type="ECO:0000256" key="4">
    <source>
        <dbReference type="ARBA" id="ARBA00022989"/>
    </source>
</evidence>
<dbReference type="Pfam" id="PF00999">
    <property type="entry name" value="Na_H_Exchanger"/>
    <property type="match status" value="1"/>
</dbReference>
<dbReference type="PRINTS" id="PR01084">
    <property type="entry name" value="NAHEXCHNGR"/>
</dbReference>